<dbReference type="Pfam" id="PF12760">
    <property type="entry name" value="Zn_ribbon_IS1595"/>
    <property type="match status" value="1"/>
</dbReference>
<feature type="domain" description="Transposase zinc-ribbon" evidence="1">
    <location>
        <begin position="34"/>
        <end position="78"/>
    </location>
</feature>
<dbReference type="HOGENOM" id="CLU_044348_11_0_7"/>
<dbReference type="RefSeq" id="WP_021762139.1">
    <property type="nucleotide sequence ID" value="NC_022444.1"/>
</dbReference>
<protein>
    <submittedName>
        <fullName evidence="2">Putative transposase</fullName>
    </submittedName>
</protein>
<dbReference type="OrthoDB" id="5469813at2"/>
<dbReference type="Proteomes" id="UP000016587">
    <property type="component" value="Chromosome"/>
</dbReference>
<dbReference type="eggNOG" id="COG3677">
    <property type="taxonomic scope" value="Bacteria"/>
</dbReference>
<sequence length="299" mass="33793">MPIPLDAQNRKGVAPFAGACETSELLNFSELVSSEQKARRFLLGFCWKNHQRHCLHCKARKLYKLADGRRRCAACGYTFHDFSRRFLNACNFSCRQWLWFLKLFELGATPRDMAGQLGVHYETVLKAQDAVRRALLAQSLDAPALFRAGIWPGPGSTPPAQPLQDAPVFGLIELNGFMLCDLLPDLTPAALLHFKTNFHLATASLGQVVYTAPYRQYLSLLCCGPSLWPAQYVRHETKGLPVDANRFWIFAKRRFARLRGMAPAHFPLHLKELEFLFNHRQVRLFPLLAEAVCGVVPQG</sequence>
<dbReference type="InterPro" id="IPR024442">
    <property type="entry name" value="Transposase_Zn_ribbon"/>
</dbReference>
<dbReference type="AlphaFoldDB" id="T2GEJ0"/>
<accession>T2GEJ0</accession>
<dbReference type="STRING" id="1121448.DGI_3331"/>
<reference evidence="2 3" key="1">
    <citation type="journal article" date="2013" name="J. Bacteriol.">
        <title>Roles of HynAB and Ech, the only two hydrogenases found in the model sulfate reducer Desulfovibrio gigas.</title>
        <authorList>
            <person name="Morais-Silva F.O."/>
            <person name="Santos C.I."/>
            <person name="Rodrigues R."/>
            <person name="Pereira I.A."/>
            <person name="Rodrigues-Pousada C."/>
        </authorList>
    </citation>
    <scope>NUCLEOTIDE SEQUENCE [LARGE SCALE GENOMIC DNA]</scope>
    <source>
        <strain evidence="3">ATCC 19364 / DSM 1382 / NCIMB 9332 / VKM B-1759</strain>
    </source>
</reference>
<organism evidence="2 3">
    <name type="scientific">Megalodesulfovibrio gigas (strain ATCC 19364 / DSM 1382 / NCIMB 9332 / VKM B-1759)</name>
    <name type="common">Desulfovibrio gigas</name>
    <dbReference type="NCBI Taxonomy" id="1121448"/>
    <lineage>
        <taxon>Bacteria</taxon>
        <taxon>Pseudomonadati</taxon>
        <taxon>Thermodesulfobacteriota</taxon>
        <taxon>Desulfovibrionia</taxon>
        <taxon>Desulfovibrionales</taxon>
        <taxon>Desulfovibrionaceae</taxon>
        <taxon>Megalodesulfovibrio</taxon>
    </lineage>
</organism>
<keyword evidence="3" id="KW-1185">Reference proteome</keyword>
<evidence type="ECO:0000313" key="3">
    <source>
        <dbReference type="Proteomes" id="UP000016587"/>
    </source>
</evidence>
<evidence type="ECO:0000313" key="2">
    <source>
        <dbReference type="EMBL" id="AGW15025.1"/>
    </source>
</evidence>
<proteinExistence type="predicted"/>
<name>T2GEJ0_MEGG1</name>
<reference evidence="3" key="2">
    <citation type="submission" date="2013-07" db="EMBL/GenBank/DDBJ databases">
        <authorList>
            <person name="Morais-Silva F.O."/>
            <person name="Rezende A.M."/>
            <person name="Pimentel C."/>
            <person name="Resende D.M."/>
            <person name="Santos C.I."/>
            <person name="Clemente C."/>
            <person name="de Oliveira L.M."/>
            <person name="da Silva S.M."/>
            <person name="Costa D.A."/>
            <person name="Varela-Raposo A."/>
            <person name="Horacio E.C.A."/>
            <person name="Matos M."/>
            <person name="Flores O."/>
            <person name="Ruiz J.C."/>
            <person name="Rodrigues-Pousada C."/>
        </authorList>
    </citation>
    <scope>NUCLEOTIDE SEQUENCE [LARGE SCALE GENOMIC DNA]</scope>
    <source>
        <strain evidence="3">ATCC 19364 / DSM 1382 / NCIMB 9332 / VKM B-1759</strain>
    </source>
</reference>
<evidence type="ECO:0000259" key="1">
    <source>
        <dbReference type="Pfam" id="PF12760"/>
    </source>
</evidence>
<gene>
    <name evidence="2" type="ORF">DGI_3331</name>
</gene>
<dbReference type="EMBL" id="CP006585">
    <property type="protein sequence ID" value="AGW15025.1"/>
    <property type="molecule type" value="Genomic_DNA"/>
</dbReference>
<dbReference type="KEGG" id="dgg:DGI_3331"/>